<dbReference type="InterPro" id="IPR036890">
    <property type="entry name" value="HATPase_C_sf"/>
</dbReference>
<feature type="transmembrane region" description="Helical" evidence="11">
    <location>
        <begin position="208"/>
        <end position="229"/>
    </location>
</feature>
<feature type="region of interest" description="Disordered" evidence="10">
    <location>
        <begin position="458"/>
        <end position="498"/>
    </location>
</feature>
<evidence type="ECO:0000259" key="12">
    <source>
        <dbReference type="PROSITE" id="PS50109"/>
    </source>
</evidence>
<dbReference type="SUPFAM" id="SSF47384">
    <property type="entry name" value="Homodimeric domain of signal transducing histidine kinase"/>
    <property type="match status" value="1"/>
</dbReference>
<feature type="compositionally biased region" description="Polar residues" evidence="10">
    <location>
        <begin position="485"/>
        <end position="498"/>
    </location>
</feature>
<dbReference type="EMBL" id="CADCUW010000442">
    <property type="protein sequence ID" value="CAA9438052.1"/>
    <property type="molecule type" value="Genomic_DNA"/>
</dbReference>
<comment type="subcellular location">
    <subcellularLocation>
        <location evidence="3">Cell membrane</location>
    </subcellularLocation>
</comment>
<keyword evidence="9 11" id="KW-0472">Membrane</keyword>
<dbReference type="SMART" id="SM00387">
    <property type="entry name" value="HATPase_c"/>
    <property type="match status" value="1"/>
</dbReference>
<dbReference type="CDD" id="cd00075">
    <property type="entry name" value="HATPase"/>
    <property type="match status" value="1"/>
</dbReference>
<evidence type="ECO:0000256" key="4">
    <source>
        <dbReference type="ARBA" id="ARBA00012438"/>
    </source>
</evidence>
<evidence type="ECO:0000256" key="2">
    <source>
        <dbReference type="ARBA" id="ARBA00001968"/>
    </source>
</evidence>
<dbReference type="InterPro" id="IPR050736">
    <property type="entry name" value="Sensor_HK_Regulatory"/>
</dbReference>
<dbReference type="EC" id="2.7.13.3" evidence="4"/>
<dbReference type="Gene3D" id="1.10.287.130">
    <property type="match status" value="1"/>
</dbReference>
<comment type="cofactor">
    <cofactor evidence="2">
        <name>a divalent metal cation</name>
        <dbReference type="ChEBI" id="CHEBI:60240"/>
    </cofactor>
</comment>
<keyword evidence="7" id="KW-0418">Kinase</keyword>
<evidence type="ECO:0000256" key="9">
    <source>
        <dbReference type="ARBA" id="ARBA00023136"/>
    </source>
</evidence>
<reference evidence="13" key="1">
    <citation type="submission" date="2020-02" db="EMBL/GenBank/DDBJ databases">
        <authorList>
            <person name="Meier V. D."/>
        </authorList>
    </citation>
    <scope>NUCLEOTIDE SEQUENCE</scope>
    <source>
        <strain evidence="13">AVDCRST_MAG01</strain>
    </source>
</reference>
<dbReference type="PANTHER" id="PTHR43711">
    <property type="entry name" value="TWO-COMPONENT HISTIDINE KINASE"/>
    <property type="match status" value="1"/>
</dbReference>
<dbReference type="PROSITE" id="PS50109">
    <property type="entry name" value="HIS_KIN"/>
    <property type="match status" value="1"/>
</dbReference>
<dbReference type="InterPro" id="IPR036097">
    <property type="entry name" value="HisK_dim/P_sf"/>
</dbReference>
<sequence>MSRGWAPESSLGAGVVLGWIRSVRAEPWRVTLVAVGGLLVAIIIAGLIGFWQTRNIEQVAAEALGYVELEDEGDDIRAAILDVRHYHRNVYFNSLNTGRMTRQGIDDYETARTRLYEEIDELDGVGPYDTSAPQPEDFRRWADEYFSGFGPLVQPAVEDREAFDKASDRGLEQIEQMELEAEKLDGLGETLTDDSLQRVDRAAQTSELVLLGAVVGLLLAGAALAYAAVRVVNELKRLYAGQQETAEKLAEISRQKTDFLADVSHELRTPLTVLRGNAQVGLALGAEGEQRYLLEDVVEESRRMSRMVEELLFLARSDSSPPSLEPETVSVPPLMSELAGRATVLARERGATLATDMRADGTLRADPTRLEQAVLILVDNAIKYGPPGGTVTLSSGVSRQGEIGITVEDEGPGIPKEDLPRVFERFYRVDKARSRRMGGTGLGLPIAKTIVEAHGGHITAESRAGRGTRMSIHLPVTPDGPDANPSKSGRQQPQKAET</sequence>
<keyword evidence="5" id="KW-0597">Phosphoprotein</keyword>
<dbReference type="AlphaFoldDB" id="A0A6J4QEX2"/>
<dbReference type="InterPro" id="IPR003661">
    <property type="entry name" value="HisK_dim/P_dom"/>
</dbReference>
<dbReference type="PRINTS" id="PR00344">
    <property type="entry name" value="BCTRLSENSOR"/>
</dbReference>
<dbReference type="SMART" id="SM00388">
    <property type="entry name" value="HisKA"/>
    <property type="match status" value="1"/>
</dbReference>
<evidence type="ECO:0000256" key="10">
    <source>
        <dbReference type="SAM" id="MobiDB-lite"/>
    </source>
</evidence>
<evidence type="ECO:0000256" key="7">
    <source>
        <dbReference type="ARBA" id="ARBA00022777"/>
    </source>
</evidence>
<dbReference type="GO" id="GO:0005886">
    <property type="term" value="C:plasma membrane"/>
    <property type="evidence" value="ECO:0007669"/>
    <property type="project" value="UniProtKB-SubCell"/>
</dbReference>
<evidence type="ECO:0000313" key="13">
    <source>
        <dbReference type="EMBL" id="CAA9438052.1"/>
    </source>
</evidence>
<evidence type="ECO:0000256" key="3">
    <source>
        <dbReference type="ARBA" id="ARBA00004236"/>
    </source>
</evidence>
<dbReference type="FunFam" id="1.10.287.130:FF:000001">
    <property type="entry name" value="Two-component sensor histidine kinase"/>
    <property type="match status" value="1"/>
</dbReference>
<dbReference type="Gene3D" id="3.30.565.10">
    <property type="entry name" value="Histidine kinase-like ATPase, C-terminal domain"/>
    <property type="match status" value="1"/>
</dbReference>
<dbReference type="InterPro" id="IPR003594">
    <property type="entry name" value="HATPase_dom"/>
</dbReference>
<evidence type="ECO:0000256" key="1">
    <source>
        <dbReference type="ARBA" id="ARBA00000085"/>
    </source>
</evidence>
<dbReference type="SUPFAM" id="SSF55874">
    <property type="entry name" value="ATPase domain of HSP90 chaperone/DNA topoisomerase II/histidine kinase"/>
    <property type="match status" value="1"/>
</dbReference>
<accession>A0A6J4QEX2</accession>
<feature type="domain" description="Histidine kinase" evidence="12">
    <location>
        <begin position="262"/>
        <end position="478"/>
    </location>
</feature>
<dbReference type="Pfam" id="PF00512">
    <property type="entry name" value="HisKA"/>
    <property type="match status" value="1"/>
</dbReference>
<dbReference type="InterPro" id="IPR005467">
    <property type="entry name" value="His_kinase_dom"/>
</dbReference>
<evidence type="ECO:0000256" key="6">
    <source>
        <dbReference type="ARBA" id="ARBA00022679"/>
    </source>
</evidence>
<keyword evidence="6" id="KW-0808">Transferase</keyword>
<gene>
    <name evidence="13" type="ORF">AVDCRST_MAG01-01-3413</name>
</gene>
<dbReference type="InterPro" id="IPR004358">
    <property type="entry name" value="Sig_transdc_His_kin-like_C"/>
</dbReference>
<dbReference type="FunFam" id="3.30.565.10:FF:000006">
    <property type="entry name" value="Sensor histidine kinase WalK"/>
    <property type="match status" value="1"/>
</dbReference>
<protein>
    <recommendedName>
        <fullName evidence="4">histidine kinase</fullName>
        <ecNumber evidence="4">2.7.13.3</ecNumber>
    </recommendedName>
</protein>
<comment type="catalytic activity">
    <reaction evidence="1">
        <text>ATP + protein L-histidine = ADP + protein N-phospho-L-histidine.</text>
        <dbReference type="EC" id="2.7.13.3"/>
    </reaction>
</comment>
<evidence type="ECO:0000256" key="8">
    <source>
        <dbReference type="ARBA" id="ARBA00023012"/>
    </source>
</evidence>
<dbReference type="CDD" id="cd00082">
    <property type="entry name" value="HisKA"/>
    <property type="match status" value="1"/>
</dbReference>
<keyword evidence="11" id="KW-1133">Transmembrane helix</keyword>
<dbReference type="PANTHER" id="PTHR43711:SF1">
    <property type="entry name" value="HISTIDINE KINASE 1"/>
    <property type="match status" value="1"/>
</dbReference>
<organism evidence="13">
    <name type="scientific">uncultured Rubrobacteraceae bacterium</name>
    <dbReference type="NCBI Taxonomy" id="349277"/>
    <lineage>
        <taxon>Bacteria</taxon>
        <taxon>Bacillati</taxon>
        <taxon>Actinomycetota</taxon>
        <taxon>Rubrobacteria</taxon>
        <taxon>Rubrobacterales</taxon>
        <taxon>Rubrobacteraceae</taxon>
        <taxon>environmental samples</taxon>
    </lineage>
</organism>
<feature type="transmembrane region" description="Helical" evidence="11">
    <location>
        <begin position="28"/>
        <end position="51"/>
    </location>
</feature>
<proteinExistence type="predicted"/>
<evidence type="ECO:0000256" key="5">
    <source>
        <dbReference type="ARBA" id="ARBA00022553"/>
    </source>
</evidence>
<keyword evidence="8" id="KW-0902">Two-component regulatory system</keyword>
<evidence type="ECO:0000256" key="11">
    <source>
        <dbReference type="SAM" id="Phobius"/>
    </source>
</evidence>
<name>A0A6J4QEX2_9ACTN</name>
<keyword evidence="11" id="KW-0812">Transmembrane</keyword>
<dbReference type="GO" id="GO:0000155">
    <property type="term" value="F:phosphorelay sensor kinase activity"/>
    <property type="evidence" value="ECO:0007669"/>
    <property type="project" value="InterPro"/>
</dbReference>
<dbReference type="Pfam" id="PF02518">
    <property type="entry name" value="HATPase_c"/>
    <property type="match status" value="1"/>
</dbReference>
<dbReference type="GO" id="GO:0005509">
    <property type="term" value="F:calcium ion binding"/>
    <property type="evidence" value="ECO:0007669"/>
    <property type="project" value="UniProtKB-ARBA"/>
</dbReference>